<evidence type="ECO:0000256" key="4">
    <source>
        <dbReference type="ARBA" id="ARBA00022727"/>
    </source>
</evidence>
<evidence type="ECO:0000256" key="2">
    <source>
        <dbReference type="ARBA" id="ARBA00022679"/>
    </source>
</evidence>
<dbReference type="NCBIfam" id="TIGR01251">
    <property type="entry name" value="ribP_PPkin"/>
    <property type="match status" value="1"/>
</dbReference>
<keyword evidence="8" id="KW-0460">Magnesium</keyword>
<dbReference type="PANTHER" id="PTHR10210:SF32">
    <property type="entry name" value="RIBOSE-PHOSPHATE PYROPHOSPHOKINASE 2"/>
    <property type="match status" value="1"/>
</dbReference>
<keyword evidence="6" id="KW-0418">Kinase</keyword>
<dbReference type="InterPro" id="IPR000836">
    <property type="entry name" value="PRTase_dom"/>
</dbReference>
<evidence type="ECO:0000256" key="3">
    <source>
        <dbReference type="ARBA" id="ARBA00022723"/>
    </source>
</evidence>
<dbReference type="RefSeq" id="WP_169208025.1">
    <property type="nucleotide sequence ID" value="NZ_CP059560.1"/>
</dbReference>
<name>A0ABX1MWG2_9RHOO</name>
<keyword evidence="12" id="KW-1185">Reference proteome</keyword>
<keyword evidence="5" id="KW-0547">Nucleotide-binding</keyword>
<dbReference type="InterPro" id="IPR029057">
    <property type="entry name" value="PRTase-like"/>
</dbReference>
<gene>
    <name evidence="11" type="primary">prs</name>
    <name evidence="11" type="ORF">GPA26_19650</name>
</gene>
<comment type="caution">
    <text evidence="11">The sequence shown here is derived from an EMBL/GenBank/DDBJ whole genome shotgun (WGS) entry which is preliminary data.</text>
</comment>
<organism evidence="11 12">
    <name type="scientific">Aromatoleum petrolei</name>
    <dbReference type="NCBI Taxonomy" id="76116"/>
    <lineage>
        <taxon>Bacteria</taxon>
        <taxon>Pseudomonadati</taxon>
        <taxon>Pseudomonadota</taxon>
        <taxon>Betaproteobacteria</taxon>
        <taxon>Rhodocyclales</taxon>
        <taxon>Rhodocyclaceae</taxon>
        <taxon>Aromatoleum</taxon>
    </lineage>
</organism>
<dbReference type="InterPro" id="IPR005946">
    <property type="entry name" value="Rib-P_diPkinase"/>
</dbReference>
<evidence type="ECO:0000313" key="12">
    <source>
        <dbReference type="Proteomes" id="UP000652074"/>
    </source>
</evidence>
<keyword evidence="4" id="KW-0545">Nucleotide biosynthesis</keyword>
<feature type="domain" description="Ribose-phosphate pyrophosphokinase N-terminal" evidence="10">
    <location>
        <begin position="6"/>
        <end position="121"/>
    </location>
</feature>
<keyword evidence="3" id="KW-0479">Metal-binding</keyword>
<comment type="catalytic activity">
    <reaction evidence="9">
        <text>D-ribose 5-phosphate + ATP = 5-phospho-alpha-D-ribose 1-diphosphate + AMP + H(+)</text>
        <dbReference type="Rhea" id="RHEA:15609"/>
        <dbReference type="ChEBI" id="CHEBI:15378"/>
        <dbReference type="ChEBI" id="CHEBI:30616"/>
        <dbReference type="ChEBI" id="CHEBI:58017"/>
        <dbReference type="ChEBI" id="CHEBI:78346"/>
        <dbReference type="ChEBI" id="CHEBI:456215"/>
        <dbReference type="EC" id="2.7.6.1"/>
    </reaction>
</comment>
<protein>
    <recommendedName>
        <fullName evidence="1">ribose-phosphate diphosphokinase</fullName>
        <ecNumber evidence="1">2.7.6.1</ecNumber>
    </recommendedName>
</protein>
<proteinExistence type="predicted"/>
<keyword evidence="7" id="KW-0067">ATP-binding</keyword>
<dbReference type="Proteomes" id="UP000652074">
    <property type="component" value="Unassembled WGS sequence"/>
</dbReference>
<evidence type="ECO:0000259" key="10">
    <source>
        <dbReference type="Pfam" id="PF13793"/>
    </source>
</evidence>
<evidence type="ECO:0000313" key="11">
    <source>
        <dbReference type="EMBL" id="NMF90690.1"/>
    </source>
</evidence>
<evidence type="ECO:0000256" key="7">
    <source>
        <dbReference type="ARBA" id="ARBA00022840"/>
    </source>
</evidence>
<dbReference type="Pfam" id="PF14572">
    <property type="entry name" value="Pribosyl_synth"/>
    <property type="match status" value="1"/>
</dbReference>
<dbReference type="PROSITE" id="PS00114">
    <property type="entry name" value="PRPP_SYNTHASE"/>
    <property type="match status" value="1"/>
</dbReference>
<keyword evidence="2 11" id="KW-0808">Transferase</keyword>
<dbReference type="EC" id="2.7.6.1" evidence="1"/>
<evidence type="ECO:0000256" key="5">
    <source>
        <dbReference type="ARBA" id="ARBA00022741"/>
    </source>
</evidence>
<evidence type="ECO:0000256" key="9">
    <source>
        <dbReference type="ARBA" id="ARBA00049535"/>
    </source>
</evidence>
<accession>A0ABX1MWG2</accession>
<dbReference type="EMBL" id="WTVR01000049">
    <property type="protein sequence ID" value="NMF90690.1"/>
    <property type="molecule type" value="Genomic_DNA"/>
</dbReference>
<dbReference type="Gene3D" id="3.40.50.2020">
    <property type="match status" value="2"/>
</dbReference>
<dbReference type="GO" id="GO:0004749">
    <property type="term" value="F:ribose phosphate diphosphokinase activity"/>
    <property type="evidence" value="ECO:0007669"/>
    <property type="project" value="UniProtKB-EC"/>
</dbReference>
<evidence type="ECO:0000256" key="8">
    <source>
        <dbReference type="ARBA" id="ARBA00022842"/>
    </source>
</evidence>
<dbReference type="SMART" id="SM01400">
    <property type="entry name" value="Pribosyltran_N"/>
    <property type="match status" value="1"/>
</dbReference>
<sequence>MNDALRIFACNSNRALAAEICERLGLALSPLEISRFSNDNLHVQIHENVRERDVFVVQSFTEPVSDHIMELMITLDALRSASARRVTAVIPYYSYARSDKKDAPRISITGRLIADMLKTAGADRVLTMDLHADQVHGFFSVPVDHLTAIPTLAEHFRRNHDLAHMVAVATDAGGAKRVGRFSERLGIPMAIIDKRRVSDTNVTHGEVVGDVKGRDVVLFDDEISTAGTLLSTIGTLKAAGARTIHAGAVHAVLCGPAIERLRDAPIESIVVTNTVHMPPGKRLNKITQLTVAPLFASAIERIHTGESVGALFE</sequence>
<evidence type="ECO:0000256" key="1">
    <source>
        <dbReference type="ARBA" id="ARBA00013247"/>
    </source>
</evidence>
<dbReference type="PANTHER" id="PTHR10210">
    <property type="entry name" value="RIBOSE-PHOSPHATE DIPHOSPHOKINASE FAMILY MEMBER"/>
    <property type="match status" value="1"/>
</dbReference>
<dbReference type="SUPFAM" id="SSF53271">
    <property type="entry name" value="PRTase-like"/>
    <property type="match status" value="2"/>
</dbReference>
<evidence type="ECO:0000256" key="6">
    <source>
        <dbReference type="ARBA" id="ARBA00022777"/>
    </source>
</evidence>
<dbReference type="InterPro" id="IPR029099">
    <property type="entry name" value="Pribosyltran_N"/>
</dbReference>
<reference evidence="11 12" key="1">
    <citation type="submission" date="2019-12" db="EMBL/GenBank/DDBJ databases">
        <title>Comparative genomics gives insights into the taxonomy of the Azoarcus-Aromatoleum group and reveals separate origins of nif in the plant-associated Azoarcus and non-plant-associated Aromatoleum sub-groups.</title>
        <authorList>
            <person name="Lafos M."/>
            <person name="Maluk M."/>
            <person name="Batista M."/>
            <person name="Junghare M."/>
            <person name="Carmona M."/>
            <person name="Faoro H."/>
            <person name="Cruz L.M."/>
            <person name="Battistoni F."/>
            <person name="De Souza E."/>
            <person name="Pedrosa F."/>
            <person name="Chen W.-M."/>
            <person name="Poole P.S."/>
            <person name="Dixon R.A."/>
            <person name="James E.K."/>
        </authorList>
    </citation>
    <scope>NUCLEOTIDE SEQUENCE [LARGE SCALE GENOMIC DNA]</scope>
    <source>
        <strain evidence="11 12">ToN1</strain>
    </source>
</reference>
<dbReference type="CDD" id="cd06223">
    <property type="entry name" value="PRTases_typeI"/>
    <property type="match status" value="1"/>
</dbReference>
<dbReference type="Pfam" id="PF13793">
    <property type="entry name" value="Pribosyltran_N"/>
    <property type="match status" value="1"/>
</dbReference>
<dbReference type="InterPro" id="IPR000842">
    <property type="entry name" value="PRib_PP_synth_CS"/>
</dbReference>
<dbReference type="NCBIfam" id="NF002320">
    <property type="entry name" value="PRK01259.1"/>
    <property type="match status" value="1"/>
</dbReference>